<dbReference type="AlphaFoldDB" id="A0A0D1YF07"/>
<evidence type="ECO:0000313" key="15">
    <source>
        <dbReference type="EMBL" id="KIV99331.1"/>
    </source>
</evidence>
<sequence>MVAPAPVLSSKPPEAPRVPEGWTALWDEDEQDWYYYNPRGKVAQWESPMAKAAPVRRCGFRRILPACLFPTLPPANKGKSTALPSEATLRAIDMIDRSFNDEEIAMVLQHEEFSQDLSGRRHSFDQHWVDPTEYNYEAGPSAKPTSANTRNDNAGAERAIQNPFAGTGNKQQDLPAVCLQRECGICMDDGDDNAPWTWLPCTHQFHTSCVLDWLETANRCPVCRTECT</sequence>
<keyword evidence="8" id="KW-0833">Ubl conjugation pathway</keyword>
<dbReference type="SUPFAM" id="SSF57850">
    <property type="entry name" value="RING/U-box"/>
    <property type="match status" value="1"/>
</dbReference>
<dbReference type="EC" id="2.3.2.27" evidence="3"/>
<evidence type="ECO:0000256" key="5">
    <source>
        <dbReference type="ARBA" id="ARBA00022692"/>
    </source>
</evidence>
<gene>
    <name evidence="15" type="ORF">PV09_08991</name>
</gene>
<dbReference type="VEuPathDB" id="FungiDB:PV09_08991"/>
<evidence type="ECO:0000256" key="3">
    <source>
        <dbReference type="ARBA" id="ARBA00012483"/>
    </source>
</evidence>
<keyword evidence="6" id="KW-0479">Metal-binding</keyword>
<dbReference type="InterPro" id="IPR013083">
    <property type="entry name" value="Znf_RING/FYVE/PHD"/>
</dbReference>
<dbReference type="CDD" id="cd00201">
    <property type="entry name" value="WW"/>
    <property type="match status" value="1"/>
</dbReference>
<comment type="subcellular location">
    <subcellularLocation>
        <location evidence="2">Membrane</location>
        <topology evidence="2">Multi-pass membrane protein</topology>
    </subcellularLocation>
</comment>
<dbReference type="RefSeq" id="XP_016209201.1">
    <property type="nucleotide sequence ID" value="XM_016362976.1"/>
</dbReference>
<dbReference type="SMART" id="SM00184">
    <property type="entry name" value="RING"/>
    <property type="match status" value="1"/>
</dbReference>
<comment type="catalytic activity">
    <reaction evidence="1">
        <text>S-ubiquitinyl-[E2 ubiquitin-conjugating enzyme]-L-cysteine + [acceptor protein]-L-lysine = [E2 ubiquitin-conjugating enzyme]-L-cysteine + N(6)-ubiquitinyl-[acceptor protein]-L-lysine.</text>
        <dbReference type="EC" id="2.3.2.27"/>
    </reaction>
</comment>
<evidence type="ECO:0000256" key="4">
    <source>
        <dbReference type="ARBA" id="ARBA00022679"/>
    </source>
</evidence>
<organism evidence="15 16">
    <name type="scientific">Verruconis gallopava</name>
    <dbReference type="NCBI Taxonomy" id="253628"/>
    <lineage>
        <taxon>Eukaryota</taxon>
        <taxon>Fungi</taxon>
        <taxon>Dikarya</taxon>
        <taxon>Ascomycota</taxon>
        <taxon>Pezizomycotina</taxon>
        <taxon>Dothideomycetes</taxon>
        <taxon>Pleosporomycetidae</taxon>
        <taxon>Venturiales</taxon>
        <taxon>Sympoventuriaceae</taxon>
        <taxon>Verruconis</taxon>
    </lineage>
</organism>
<evidence type="ECO:0000256" key="9">
    <source>
        <dbReference type="ARBA" id="ARBA00022833"/>
    </source>
</evidence>
<evidence type="ECO:0000256" key="7">
    <source>
        <dbReference type="ARBA" id="ARBA00022771"/>
    </source>
</evidence>
<dbReference type="GeneID" id="27316964"/>
<dbReference type="Gene3D" id="2.20.70.10">
    <property type="match status" value="1"/>
</dbReference>
<feature type="domain" description="WW" evidence="13">
    <location>
        <begin position="16"/>
        <end position="50"/>
    </location>
</feature>
<evidence type="ECO:0000256" key="8">
    <source>
        <dbReference type="ARBA" id="ARBA00022786"/>
    </source>
</evidence>
<evidence type="ECO:0000256" key="10">
    <source>
        <dbReference type="ARBA" id="ARBA00022989"/>
    </source>
</evidence>
<keyword evidence="9" id="KW-0862">Zinc</keyword>
<keyword evidence="5" id="KW-0812">Transmembrane</keyword>
<dbReference type="Pfam" id="PF00397">
    <property type="entry name" value="WW"/>
    <property type="match status" value="1"/>
</dbReference>
<reference evidence="15 16" key="1">
    <citation type="submission" date="2015-01" db="EMBL/GenBank/DDBJ databases">
        <title>The Genome Sequence of Ochroconis gallopava CBS43764.</title>
        <authorList>
            <consortium name="The Broad Institute Genomics Platform"/>
            <person name="Cuomo C."/>
            <person name="de Hoog S."/>
            <person name="Gorbushina A."/>
            <person name="Stielow B."/>
            <person name="Teixiera M."/>
            <person name="Abouelleil A."/>
            <person name="Chapman S.B."/>
            <person name="Priest M."/>
            <person name="Young S.K."/>
            <person name="Wortman J."/>
            <person name="Nusbaum C."/>
            <person name="Birren B."/>
        </authorList>
    </citation>
    <scope>NUCLEOTIDE SEQUENCE [LARGE SCALE GENOMIC DNA]</scope>
    <source>
        <strain evidence="15 16">CBS 43764</strain>
    </source>
</reference>
<evidence type="ECO:0000256" key="6">
    <source>
        <dbReference type="ARBA" id="ARBA00022723"/>
    </source>
</evidence>
<keyword evidence="7 12" id="KW-0863">Zinc-finger</keyword>
<evidence type="ECO:0000256" key="1">
    <source>
        <dbReference type="ARBA" id="ARBA00000900"/>
    </source>
</evidence>
<dbReference type="SUPFAM" id="SSF51045">
    <property type="entry name" value="WW domain"/>
    <property type="match status" value="1"/>
</dbReference>
<evidence type="ECO:0000256" key="12">
    <source>
        <dbReference type="PROSITE-ProRule" id="PRU00175"/>
    </source>
</evidence>
<dbReference type="GO" id="GO:0016020">
    <property type="term" value="C:membrane"/>
    <property type="evidence" value="ECO:0007669"/>
    <property type="project" value="UniProtKB-SubCell"/>
</dbReference>
<dbReference type="InParanoid" id="A0A0D1YF07"/>
<protein>
    <recommendedName>
        <fullName evidence="3">RING-type E3 ubiquitin transferase</fullName>
        <ecNumber evidence="3">2.3.2.27</ecNumber>
    </recommendedName>
</protein>
<dbReference type="SMART" id="SM00456">
    <property type="entry name" value="WW"/>
    <property type="match status" value="1"/>
</dbReference>
<evidence type="ECO:0000256" key="2">
    <source>
        <dbReference type="ARBA" id="ARBA00004141"/>
    </source>
</evidence>
<evidence type="ECO:0000259" key="13">
    <source>
        <dbReference type="PROSITE" id="PS50020"/>
    </source>
</evidence>
<proteinExistence type="predicted"/>
<dbReference type="InterPro" id="IPR001202">
    <property type="entry name" value="WW_dom"/>
</dbReference>
<dbReference type="EMBL" id="KN847579">
    <property type="protein sequence ID" value="KIV99331.1"/>
    <property type="molecule type" value="Genomic_DNA"/>
</dbReference>
<keyword evidence="11" id="KW-0472">Membrane</keyword>
<keyword evidence="16" id="KW-1185">Reference proteome</keyword>
<keyword evidence="4" id="KW-0808">Transferase</keyword>
<dbReference type="GO" id="GO:0061630">
    <property type="term" value="F:ubiquitin protein ligase activity"/>
    <property type="evidence" value="ECO:0007669"/>
    <property type="project" value="UniProtKB-EC"/>
</dbReference>
<dbReference type="PANTHER" id="PTHR45977">
    <property type="entry name" value="TARGET OF ERK KINASE MPK-1"/>
    <property type="match status" value="1"/>
</dbReference>
<dbReference type="GO" id="GO:0016567">
    <property type="term" value="P:protein ubiquitination"/>
    <property type="evidence" value="ECO:0007669"/>
    <property type="project" value="TreeGrafter"/>
</dbReference>
<feature type="domain" description="RING-type" evidence="14">
    <location>
        <begin position="183"/>
        <end position="224"/>
    </location>
</feature>
<dbReference type="GO" id="GO:0006511">
    <property type="term" value="P:ubiquitin-dependent protein catabolic process"/>
    <property type="evidence" value="ECO:0007669"/>
    <property type="project" value="TreeGrafter"/>
</dbReference>
<evidence type="ECO:0000256" key="11">
    <source>
        <dbReference type="ARBA" id="ARBA00023136"/>
    </source>
</evidence>
<dbReference type="InterPro" id="IPR036020">
    <property type="entry name" value="WW_dom_sf"/>
</dbReference>
<dbReference type="CDD" id="cd16448">
    <property type="entry name" value="RING-H2"/>
    <property type="match status" value="1"/>
</dbReference>
<dbReference type="Pfam" id="PF13639">
    <property type="entry name" value="zf-RING_2"/>
    <property type="match status" value="1"/>
</dbReference>
<dbReference type="HOGENOM" id="CLU_105985_0_0_1"/>
<dbReference type="Gene3D" id="3.30.40.10">
    <property type="entry name" value="Zinc/RING finger domain, C3HC4 (zinc finger)"/>
    <property type="match status" value="1"/>
</dbReference>
<dbReference type="InterPro" id="IPR001841">
    <property type="entry name" value="Znf_RING"/>
</dbReference>
<dbReference type="PROSITE" id="PS50089">
    <property type="entry name" value="ZF_RING_2"/>
    <property type="match status" value="1"/>
</dbReference>
<dbReference type="STRING" id="253628.A0A0D1YF07"/>
<evidence type="ECO:0000313" key="16">
    <source>
        <dbReference type="Proteomes" id="UP000053259"/>
    </source>
</evidence>
<keyword evidence="10" id="KW-1133">Transmembrane helix</keyword>
<dbReference type="Proteomes" id="UP000053259">
    <property type="component" value="Unassembled WGS sequence"/>
</dbReference>
<evidence type="ECO:0000259" key="14">
    <source>
        <dbReference type="PROSITE" id="PS50089"/>
    </source>
</evidence>
<dbReference type="OrthoDB" id="2444812at2759"/>
<dbReference type="GO" id="GO:0008270">
    <property type="term" value="F:zinc ion binding"/>
    <property type="evidence" value="ECO:0007669"/>
    <property type="project" value="UniProtKB-KW"/>
</dbReference>
<dbReference type="PANTHER" id="PTHR45977:SF4">
    <property type="entry name" value="RING-TYPE DOMAIN-CONTAINING PROTEIN"/>
    <property type="match status" value="1"/>
</dbReference>
<dbReference type="PROSITE" id="PS50020">
    <property type="entry name" value="WW_DOMAIN_2"/>
    <property type="match status" value="1"/>
</dbReference>
<accession>A0A0D1YF07</accession>
<name>A0A0D1YF07_9PEZI</name>